<keyword evidence="2" id="KW-1185">Reference proteome</keyword>
<protein>
    <submittedName>
        <fullName evidence="1">Uncharacterized protein</fullName>
    </submittedName>
</protein>
<dbReference type="EMBL" id="JAEAOA010001708">
    <property type="protein sequence ID" value="KAK3595134.1"/>
    <property type="molecule type" value="Genomic_DNA"/>
</dbReference>
<comment type="caution">
    <text evidence="1">The sequence shown here is derived from an EMBL/GenBank/DDBJ whole genome shotgun (WGS) entry which is preliminary data.</text>
</comment>
<name>A0AAE0SNF2_9BIVA</name>
<accession>A0AAE0SNF2</accession>
<gene>
    <name evidence="1" type="ORF">CHS0354_028565</name>
</gene>
<reference evidence="1" key="2">
    <citation type="journal article" date="2021" name="Genome Biol. Evol.">
        <title>Developing a high-quality reference genome for a parasitic bivalve with doubly uniparental inheritance (Bivalvia: Unionida).</title>
        <authorList>
            <person name="Smith C.H."/>
        </authorList>
    </citation>
    <scope>NUCLEOTIDE SEQUENCE</scope>
    <source>
        <strain evidence="1">CHS0354</strain>
        <tissue evidence="1">Mantle</tissue>
    </source>
</reference>
<dbReference type="AlphaFoldDB" id="A0AAE0SNF2"/>
<evidence type="ECO:0000313" key="1">
    <source>
        <dbReference type="EMBL" id="KAK3595134.1"/>
    </source>
</evidence>
<sequence length="158" mass="17874">MSPHSDLCSLQVSWHMTTIINRKYHVIGPYSSTTLPAWVSLIILQLVHVQVPHFQHGTTLPAWVSLIILQLVRVQVPHFQHGLVLSSCNWSVFKYHTSSMGQPYHPAIGPYSSTTLPAWVSLIILQLVRVQVPHFQHGLALSVHVQYHASSMSRLYIL</sequence>
<organism evidence="1 2">
    <name type="scientific">Potamilus streckersoni</name>
    <dbReference type="NCBI Taxonomy" id="2493646"/>
    <lineage>
        <taxon>Eukaryota</taxon>
        <taxon>Metazoa</taxon>
        <taxon>Spiralia</taxon>
        <taxon>Lophotrochozoa</taxon>
        <taxon>Mollusca</taxon>
        <taxon>Bivalvia</taxon>
        <taxon>Autobranchia</taxon>
        <taxon>Heteroconchia</taxon>
        <taxon>Palaeoheterodonta</taxon>
        <taxon>Unionida</taxon>
        <taxon>Unionoidea</taxon>
        <taxon>Unionidae</taxon>
        <taxon>Ambleminae</taxon>
        <taxon>Lampsilini</taxon>
        <taxon>Potamilus</taxon>
    </lineage>
</organism>
<reference evidence="1" key="1">
    <citation type="journal article" date="2021" name="Genome Biol. Evol.">
        <title>A High-Quality Reference Genome for a Parasitic Bivalve with Doubly Uniparental Inheritance (Bivalvia: Unionida).</title>
        <authorList>
            <person name="Smith C.H."/>
        </authorList>
    </citation>
    <scope>NUCLEOTIDE SEQUENCE</scope>
    <source>
        <strain evidence="1">CHS0354</strain>
    </source>
</reference>
<dbReference type="Proteomes" id="UP001195483">
    <property type="component" value="Unassembled WGS sequence"/>
</dbReference>
<reference evidence="1" key="3">
    <citation type="submission" date="2023-05" db="EMBL/GenBank/DDBJ databases">
        <authorList>
            <person name="Smith C.H."/>
        </authorList>
    </citation>
    <scope>NUCLEOTIDE SEQUENCE</scope>
    <source>
        <strain evidence="1">CHS0354</strain>
        <tissue evidence="1">Mantle</tissue>
    </source>
</reference>
<evidence type="ECO:0000313" key="2">
    <source>
        <dbReference type="Proteomes" id="UP001195483"/>
    </source>
</evidence>
<proteinExistence type="predicted"/>